<dbReference type="Gene3D" id="3.50.50.60">
    <property type="entry name" value="FAD/NAD(P)-binding domain"/>
    <property type="match status" value="2"/>
</dbReference>
<dbReference type="InterPro" id="IPR016156">
    <property type="entry name" value="FAD/NAD-linked_Rdtase_dimer_sf"/>
</dbReference>
<dbReference type="PRINTS" id="PR00411">
    <property type="entry name" value="PNDRDTASEI"/>
</dbReference>
<comment type="cofactor">
    <cofactor evidence="1">
        <name>FAD</name>
        <dbReference type="ChEBI" id="CHEBI:57692"/>
    </cofactor>
</comment>
<dbReference type="InterPro" id="IPR036188">
    <property type="entry name" value="FAD/NAD-bd_sf"/>
</dbReference>
<accession>A0ABP6WLS7</accession>
<evidence type="ECO:0000256" key="8">
    <source>
        <dbReference type="ARBA" id="ARBA00023284"/>
    </source>
</evidence>
<protein>
    <submittedName>
        <fullName evidence="12">Mycothione reductase</fullName>
    </submittedName>
</protein>
<reference evidence="13" key="1">
    <citation type="journal article" date="2019" name="Int. J. Syst. Evol. Microbiol.">
        <title>The Global Catalogue of Microorganisms (GCM) 10K type strain sequencing project: providing services to taxonomists for standard genome sequencing and annotation.</title>
        <authorList>
            <consortium name="The Broad Institute Genomics Platform"/>
            <consortium name="The Broad Institute Genome Sequencing Center for Infectious Disease"/>
            <person name="Wu L."/>
            <person name="Ma J."/>
        </authorList>
    </citation>
    <scope>NUCLEOTIDE SEQUENCE [LARGE SCALE GENOMIC DNA]</scope>
    <source>
        <strain evidence="13">JCM 16928</strain>
    </source>
</reference>
<keyword evidence="7" id="KW-1015">Disulfide bond</keyword>
<dbReference type="InterPro" id="IPR012999">
    <property type="entry name" value="Pyr_OxRdtase_I_AS"/>
</dbReference>
<dbReference type="Pfam" id="PF07992">
    <property type="entry name" value="Pyr_redox_2"/>
    <property type="match status" value="1"/>
</dbReference>
<evidence type="ECO:0000259" key="10">
    <source>
        <dbReference type="Pfam" id="PF02852"/>
    </source>
</evidence>
<gene>
    <name evidence="12" type="ORF">GCM10022235_20140</name>
</gene>
<dbReference type="SUPFAM" id="SSF51905">
    <property type="entry name" value="FAD/NAD(P)-binding domain"/>
    <property type="match status" value="1"/>
</dbReference>
<keyword evidence="5" id="KW-0521">NADP</keyword>
<evidence type="ECO:0000313" key="13">
    <source>
        <dbReference type="Proteomes" id="UP001501222"/>
    </source>
</evidence>
<evidence type="ECO:0000256" key="7">
    <source>
        <dbReference type="ARBA" id="ARBA00023157"/>
    </source>
</evidence>
<dbReference type="PANTHER" id="PTHR43014:SF4">
    <property type="entry name" value="PYRIDINE NUCLEOTIDE-DISULFIDE OXIDOREDUCTASE RCLA-RELATED"/>
    <property type="match status" value="1"/>
</dbReference>
<keyword evidence="6 9" id="KW-0560">Oxidoreductase</keyword>
<dbReference type="Gene3D" id="3.30.390.30">
    <property type="match status" value="1"/>
</dbReference>
<dbReference type="EMBL" id="BAABAA010000002">
    <property type="protein sequence ID" value="GAA3552320.1"/>
    <property type="molecule type" value="Genomic_DNA"/>
</dbReference>
<dbReference type="Proteomes" id="UP001501222">
    <property type="component" value="Unassembled WGS sequence"/>
</dbReference>
<keyword evidence="8 9" id="KW-0676">Redox-active center</keyword>
<comment type="caution">
    <text evidence="12">The sequence shown here is derived from an EMBL/GenBank/DDBJ whole genome shotgun (WGS) entry which is preliminary data.</text>
</comment>
<dbReference type="InterPro" id="IPR001100">
    <property type="entry name" value="Pyr_nuc-diS_OxRdtase"/>
</dbReference>
<dbReference type="SUPFAM" id="SSF55424">
    <property type="entry name" value="FAD/NAD-linked reductases, dimerisation (C-terminal) domain"/>
    <property type="match status" value="1"/>
</dbReference>
<comment type="similarity">
    <text evidence="2 9">Belongs to the class-I pyridine nucleotide-disulfide oxidoreductase family.</text>
</comment>
<evidence type="ECO:0000313" key="12">
    <source>
        <dbReference type="EMBL" id="GAA3552320.1"/>
    </source>
</evidence>
<feature type="domain" description="FAD/NAD(P)-binding" evidence="11">
    <location>
        <begin position="19"/>
        <end position="341"/>
    </location>
</feature>
<feature type="domain" description="Pyridine nucleotide-disulphide oxidoreductase dimerisation" evidence="10">
    <location>
        <begin position="363"/>
        <end position="472"/>
    </location>
</feature>
<sequence length="480" mass="52000">MAAGAAGWGTCAQWGVTHYDLVVVGTGSGNTIVTKQFADRKVAIVERGIFGGTCLNVGCIPTKMFVHTADLAAVPSHSSRLGVDEKLTGVRWPDIRDRIFGRIDPISAGGAEYREHHPNNVNVTLYHGTGRFTAERELTVTANDGGSSEVLTADQFVLAAGSRPIVPFIPGLEETGFHTSDTIMRLPSLPRRLGIIGSGFVAAEFAHVFSSLGVEVTLIARSDRMLRHEDSEIAKRYTELAAEKYTVKLLHETVHVWRRNDAIVLKTLSPAGADEILVDEVLVAVGRTPNSDLLDVGVTGVETEKDGRVVVDEYQQTAVEGIYALGDVCSPYQLKHVANHEARVVQHNLLHPDDRIKSDHRYVPHAVFGSPQVASVGLTEEEAIDQGIPYAVGREAYADIAYGWAMEDTTGFAKILADPDSGLLLGAHIIGPQASTVIQPIIQAMTFGLDAHTMARGQYWIHPAMPELIENALLNIKLKN</sequence>
<evidence type="ECO:0000256" key="9">
    <source>
        <dbReference type="RuleBase" id="RU003691"/>
    </source>
</evidence>
<evidence type="ECO:0000256" key="3">
    <source>
        <dbReference type="ARBA" id="ARBA00022630"/>
    </source>
</evidence>
<dbReference type="Pfam" id="PF02852">
    <property type="entry name" value="Pyr_redox_dim"/>
    <property type="match status" value="1"/>
</dbReference>
<proteinExistence type="inferred from homology"/>
<evidence type="ECO:0000259" key="11">
    <source>
        <dbReference type="Pfam" id="PF07992"/>
    </source>
</evidence>
<keyword evidence="13" id="KW-1185">Reference proteome</keyword>
<keyword evidence="4 9" id="KW-0274">FAD</keyword>
<evidence type="ECO:0000256" key="5">
    <source>
        <dbReference type="ARBA" id="ARBA00022857"/>
    </source>
</evidence>
<evidence type="ECO:0000256" key="1">
    <source>
        <dbReference type="ARBA" id="ARBA00001974"/>
    </source>
</evidence>
<dbReference type="NCBIfam" id="NF005884">
    <property type="entry name" value="PRK07846.1"/>
    <property type="match status" value="1"/>
</dbReference>
<dbReference type="PIRSF" id="PIRSF000350">
    <property type="entry name" value="Mercury_reductase_MerA"/>
    <property type="match status" value="1"/>
</dbReference>
<dbReference type="InterPro" id="IPR023753">
    <property type="entry name" value="FAD/NAD-binding_dom"/>
</dbReference>
<dbReference type="PANTHER" id="PTHR43014">
    <property type="entry name" value="MERCURIC REDUCTASE"/>
    <property type="match status" value="1"/>
</dbReference>
<evidence type="ECO:0000256" key="4">
    <source>
        <dbReference type="ARBA" id="ARBA00022827"/>
    </source>
</evidence>
<evidence type="ECO:0000256" key="6">
    <source>
        <dbReference type="ARBA" id="ARBA00023002"/>
    </source>
</evidence>
<organism evidence="12 13">
    <name type="scientific">Kribbella ginsengisoli</name>
    <dbReference type="NCBI Taxonomy" id="363865"/>
    <lineage>
        <taxon>Bacteria</taxon>
        <taxon>Bacillati</taxon>
        <taxon>Actinomycetota</taxon>
        <taxon>Actinomycetes</taxon>
        <taxon>Propionibacteriales</taxon>
        <taxon>Kribbellaceae</taxon>
        <taxon>Kribbella</taxon>
    </lineage>
</organism>
<dbReference type="PRINTS" id="PR00368">
    <property type="entry name" value="FADPNR"/>
</dbReference>
<evidence type="ECO:0000256" key="2">
    <source>
        <dbReference type="ARBA" id="ARBA00007532"/>
    </source>
</evidence>
<dbReference type="PROSITE" id="PS00076">
    <property type="entry name" value="PYRIDINE_REDOX_1"/>
    <property type="match status" value="1"/>
</dbReference>
<dbReference type="InterPro" id="IPR004099">
    <property type="entry name" value="Pyr_nucl-diS_OxRdtase_dimer"/>
</dbReference>
<name>A0ABP6WLS7_9ACTN</name>
<keyword evidence="3 9" id="KW-0285">Flavoprotein</keyword>